<dbReference type="GO" id="GO:0006357">
    <property type="term" value="P:regulation of transcription by RNA polymerase II"/>
    <property type="evidence" value="ECO:0007669"/>
    <property type="project" value="TreeGrafter"/>
</dbReference>
<comment type="subcellular location">
    <subcellularLocation>
        <location evidence="1">Nucleus</location>
    </subcellularLocation>
</comment>
<comment type="similarity">
    <text evidence="2">Belongs to the Mediator complex subunit 23 family.</text>
</comment>
<dbReference type="EMBL" id="JANBUO010000013">
    <property type="protein sequence ID" value="KAJ2809018.1"/>
    <property type="molecule type" value="Genomic_DNA"/>
</dbReference>
<reference evidence="7" key="1">
    <citation type="submission" date="2022-07" db="EMBL/GenBank/DDBJ databases">
        <title>Phylogenomic reconstructions and comparative analyses of Kickxellomycotina fungi.</title>
        <authorList>
            <person name="Reynolds N.K."/>
            <person name="Stajich J.E."/>
            <person name="Barry K."/>
            <person name="Grigoriev I.V."/>
            <person name="Crous P."/>
            <person name="Smith M.E."/>
        </authorList>
    </citation>
    <scope>NUCLEOTIDE SEQUENCE</scope>
    <source>
        <strain evidence="7">NRRL 1565</strain>
    </source>
</reference>
<keyword evidence="5" id="KW-0539">Nucleus</keyword>
<accession>A0A9W8I1E7</accession>
<dbReference type="GO" id="GO:0016592">
    <property type="term" value="C:mediator complex"/>
    <property type="evidence" value="ECO:0007669"/>
    <property type="project" value="TreeGrafter"/>
</dbReference>
<evidence type="ECO:0000256" key="5">
    <source>
        <dbReference type="ARBA" id="ARBA00023242"/>
    </source>
</evidence>
<dbReference type="GO" id="GO:0010628">
    <property type="term" value="P:positive regulation of gene expression"/>
    <property type="evidence" value="ECO:0007669"/>
    <property type="project" value="TreeGrafter"/>
</dbReference>
<evidence type="ECO:0000256" key="2">
    <source>
        <dbReference type="ARBA" id="ARBA00010222"/>
    </source>
</evidence>
<evidence type="ECO:0000256" key="1">
    <source>
        <dbReference type="ARBA" id="ARBA00004123"/>
    </source>
</evidence>
<evidence type="ECO:0000313" key="8">
    <source>
        <dbReference type="Proteomes" id="UP001140094"/>
    </source>
</evidence>
<evidence type="ECO:0000256" key="4">
    <source>
        <dbReference type="ARBA" id="ARBA00023163"/>
    </source>
</evidence>
<dbReference type="Pfam" id="PF11573">
    <property type="entry name" value="Med23"/>
    <property type="match status" value="1"/>
</dbReference>
<sequence length="1666" mass="185404">METLVEYLTGVVESSYEDLEHLVPCGSFLGLFDERPIKRTRVSDSSGGWQQPKHHPQGPTAAAFGLLDYDNSEATGDAITRLTLEAIGDNTVTAVDVLGTVVDAVRSTHDASAVLDIGFRSLFEIYQRRLEYHSANRYRAETVAAAAAAAAEKPTNETFGAEYLQLTRLFELDRPRTWVAAVRLVSMVTKSAIAIMYGGTADASPSLSTGTHAASLSEISGLNLLPESVCREAVRQVWRLLLDSATKEATVGGVLGTARRTRWQIRFEATMELFDNFVGRAAQSLGRPLVSYYVIARELDPGAAVAESGILPSEMQRIVDLCFVRKRRLGRILLPPDGSWPLISHASRAHTVKHVYDQPGYALVRDSLTSEEAERGPSANRYVADLLFQRAPTDEIFAAIRNHRIMQKKAQAAVAGDSYVPGEAAAAVVAAPASEVSGTGRAALTEPSDAERHEVGQLLLEAMAQRVEQTVRFIQKQCDFETLADERQTADTTMVVPSNVRYWEGMNEVADQLYYFVLMDAVSYTDVHARLYAAVFPRDGDLRAGVGARRDNAYIWILLQLMHIEKVAAGPVRADLQGDEDMLDQLVQMYNERQIVSRDAFYVRDLALQAALNHQQGNIRDNQGVKFRHPRMVVAMPFAPVVFRLQHEFGQQFKDGRSEQLDGRSEAAVMKAAAVSQMRQYVVPNALYTFLVPAREEVGQLQGAATTFLRGGNIGHRLLDFLNVGGKHRLLQLVYKMMLAHEQGPQFQFEGRAAGARPGITCVSPHVVDTVYQLLYTAPYSNELMMKEVLEKLRRCDKAMALGNARFSAANMRWLYTVYQLMNCRLLRFFKYYAHASHLVHHLRHSLVHVTHRQLYGSLECFALCLVNLQHDVGFLQALLNPAYHGIALTPHTSAGPAPPAPRYAKPKDAWFECAMLARNAAMVIARIEAMRGLGDVPGLSLDDCLDSLSPQPQRWAPAVLRYLPRAVRGYYARRAKQTPGPGPAAAPSPAAVRSLAGAAVHNVLMQGQMEDQGQRQTPMPRETDLLAFYADERRQPLFLCVVWLLLERTPNASPEMIAIVRRVLLTFPLPQMAVRTAALVDFVVACEAEHGATTPSDAATQRLDDVMFKYRLVQHEHVVFALTRGEHDLRGDSMRLALTRFVLLDAPSFDARLREWHGLDFQGRYWADYGHWQKQSAYLSRFPDFFEHEAFLTAPLDPPPAMALPVYYESSMVRLLPVLEFALGRMIEAEDRALLRDVLDRLGILYRLHQVPLTTLMNTLFLYFNAPTLHDAAVVRSLNLSLLDLSQQSFSPEFVRFVRGESMACRDLDAGYVCRMSERIASVISRRLTRPANAGLPEIQYREIPNPILLALSESAVELLTWWCLHCAEQGCAPLHDPAATTPPAPASESEFCAEEALRRSRAAQWPLGRLWLELTMDPTRRPERGAFSGATYIHATAVLANMLPDELLAFPVIEHLADVVLNEPVLRTQSTPRRYFSFAEFARAASHGRSPGAGDPVPADSAPVDPAATAVFNSFEQNRARHMANRPNTYLTLLHSVLHYGGVATFNTLAATIHRLADGAELCSDLQLLYLCATIGPILYRLVDHEQLYVQILADLLTIMAHICPRIAELDADSSTDAVEQVMDFFCFVKDQFDPGRPAWRRIAPHIAALPPLLRCQLQSVVDQ</sequence>
<name>A0A9W8I1E7_9FUNG</name>
<feature type="region of interest" description="Disordered" evidence="6">
    <location>
        <begin position="42"/>
        <end position="61"/>
    </location>
</feature>
<keyword evidence="4" id="KW-0804">Transcription</keyword>
<gene>
    <name evidence="7" type="ORF">H4R20_000441</name>
</gene>
<evidence type="ECO:0000256" key="6">
    <source>
        <dbReference type="SAM" id="MobiDB-lite"/>
    </source>
</evidence>
<dbReference type="Proteomes" id="UP001140094">
    <property type="component" value="Unassembled WGS sequence"/>
</dbReference>
<comment type="caution">
    <text evidence="7">The sequence shown here is derived from an EMBL/GenBank/DDBJ whole genome shotgun (WGS) entry which is preliminary data.</text>
</comment>
<keyword evidence="8" id="KW-1185">Reference proteome</keyword>
<dbReference type="PANTHER" id="PTHR12691:SF10">
    <property type="entry name" value="MEDIATOR OF RNA POLYMERASE II TRANSCRIPTION SUBUNIT 23"/>
    <property type="match status" value="1"/>
</dbReference>
<evidence type="ECO:0000313" key="7">
    <source>
        <dbReference type="EMBL" id="KAJ2809018.1"/>
    </source>
</evidence>
<evidence type="ECO:0008006" key="9">
    <source>
        <dbReference type="Google" id="ProtNLM"/>
    </source>
</evidence>
<dbReference type="GO" id="GO:0005667">
    <property type="term" value="C:transcription regulator complex"/>
    <property type="evidence" value="ECO:0007669"/>
    <property type="project" value="TreeGrafter"/>
</dbReference>
<dbReference type="PANTHER" id="PTHR12691">
    <property type="entry name" value="MEDIATOR OF RNA POLYMERASE II TRANSCRIPTION SUBUNIT 23"/>
    <property type="match status" value="1"/>
</dbReference>
<protein>
    <recommendedName>
        <fullName evidence="9">Mediator of RNA polymerase II transcription subunit 23</fullName>
    </recommendedName>
</protein>
<organism evidence="7 8">
    <name type="scientific">Coemansia guatemalensis</name>
    <dbReference type="NCBI Taxonomy" id="2761395"/>
    <lineage>
        <taxon>Eukaryota</taxon>
        <taxon>Fungi</taxon>
        <taxon>Fungi incertae sedis</taxon>
        <taxon>Zoopagomycota</taxon>
        <taxon>Kickxellomycotina</taxon>
        <taxon>Kickxellomycetes</taxon>
        <taxon>Kickxellales</taxon>
        <taxon>Kickxellaceae</taxon>
        <taxon>Coemansia</taxon>
    </lineage>
</organism>
<evidence type="ECO:0000256" key="3">
    <source>
        <dbReference type="ARBA" id="ARBA00023015"/>
    </source>
</evidence>
<dbReference type="OrthoDB" id="9982951at2759"/>
<proteinExistence type="inferred from homology"/>
<dbReference type="InterPro" id="IPR021629">
    <property type="entry name" value="Mediator_Med23"/>
</dbReference>
<keyword evidence="3" id="KW-0805">Transcription regulation</keyword>